<dbReference type="Proteomes" id="UP000323876">
    <property type="component" value="Unassembled WGS sequence"/>
</dbReference>
<keyword evidence="4" id="KW-1185">Reference proteome</keyword>
<dbReference type="PANTHER" id="PTHR31126">
    <property type="entry name" value="TYROSINE-PROTEIN PHOSPHATASE"/>
    <property type="match status" value="1"/>
</dbReference>
<dbReference type="Pfam" id="PF13350">
    <property type="entry name" value="Y_phosphatase3"/>
    <property type="match status" value="1"/>
</dbReference>
<dbReference type="OrthoDB" id="1188001at2"/>
<evidence type="ECO:0000259" key="2">
    <source>
        <dbReference type="PROSITE" id="PS50056"/>
    </source>
</evidence>
<dbReference type="SUPFAM" id="SSF52799">
    <property type="entry name" value="(Phosphotyrosine protein) phosphatases II"/>
    <property type="match status" value="1"/>
</dbReference>
<dbReference type="PANTHER" id="PTHR31126:SF1">
    <property type="entry name" value="TYROSINE SPECIFIC PROTEIN PHOSPHATASES DOMAIN-CONTAINING PROTEIN"/>
    <property type="match status" value="1"/>
</dbReference>
<dbReference type="PROSITE" id="PS00383">
    <property type="entry name" value="TYR_PHOSPHATASE_1"/>
    <property type="match status" value="1"/>
</dbReference>
<dbReference type="Gene3D" id="3.90.190.10">
    <property type="entry name" value="Protein tyrosine phosphatase superfamily"/>
    <property type="match status" value="1"/>
</dbReference>
<dbReference type="RefSeq" id="WP_150407140.1">
    <property type="nucleotide sequence ID" value="NZ_VXLC01000028.1"/>
</dbReference>
<proteinExistence type="inferred from homology"/>
<dbReference type="GO" id="GO:0004721">
    <property type="term" value="F:phosphoprotein phosphatase activity"/>
    <property type="evidence" value="ECO:0007669"/>
    <property type="project" value="InterPro"/>
</dbReference>
<evidence type="ECO:0000256" key="1">
    <source>
        <dbReference type="ARBA" id="ARBA00009580"/>
    </source>
</evidence>
<organism evidence="3 4">
    <name type="scientific">Nocardia colli</name>
    <dbReference type="NCBI Taxonomy" id="2545717"/>
    <lineage>
        <taxon>Bacteria</taxon>
        <taxon>Bacillati</taxon>
        <taxon>Actinomycetota</taxon>
        <taxon>Actinomycetes</taxon>
        <taxon>Mycobacteriales</taxon>
        <taxon>Nocardiaceae</taxon>
        <taxon>Nocardia</taxon>
    </lineage>
</organism>
<sequence>MHTDLNPRRWVEFAEIDNVRDLGGLPVNDGGTTRFGVVYRSSTPQQVSEADLAQLLGPMGLRTLVDLRTTAEAAQEGYGRLAESAVRLVNLPVCTSTSAAAPSELGSDAHPLDQCGLYRELLSGSGESMVAAARLIADTGRHSVVFHCAAGKDRTGILAAVLLDAIGVRAEAIIADYVLTAERIVAIRARLATMVSYQGLPRLSRSGIFAVDPAPMRRFVAGLRAEYGGAANWLRANGLTAAELAELRRVMVE</sequence>
<comment type="caution">
    <text evidence="3">The sequence shown here is derived from an EMBL/GenBank/DDBJ whole genome shotgun (WGS) entry which is preliminary data.</text>
</comment>
<accession>A0A5N0E2R4</accession>
<protein>
    <submittedName>
        <fullName evidence="3">Tyrosine-protein phosphatase</fullName>
    </submittedName>
</protein>
<dbReference type="InterPro" id="IPR000387">
    <property type="entry name" value="Tyr_Pase_dom"/>
</dbReference>
<reference evidence="3 4" key="1">
    <citation type="submission" date="2019-09" db="EMBL/GenBank/DDBJ databases">
        <authorList>
            <person name="Wang X."/>
        </authorList>
    </citation>
    <scope>NUCLEOTIDE SEQUENCE [LARGE SCALE GENOMIC DNA]</scope>
    <source>
        <strain evidence="3 4">CICC 11023</strain>
    </source>
</reference>
<dbReference type="InterPro" id="IPR026893">
    <property type="entry name" value="Tyr/Ser_Pase_IphP-type"/>
</dbReference>
<feature type="domain" description="Tyrosine specific protein phosphatases" evidence="2">
    <location>
        <begin position="127"/>
        <end position="163"/>
    </location>
</feature>
<comment type="similarity">
    <text evidence="1">Belongs to the protein-tyrosine phosphatase family.</text>
</comment>
<gene>
    <name evidence="3" type="ORF">F3087_38765</name>
</gene>
<dbReference type="PROSITE" id="PS50056">
    <property type="entry name" value="TYR_PHOSPHATASE_2"/>
    <property type="match status" value="1"/>
</dbReference>
<name>A0A5N0E2R4_9NOCA</name>
<dbReference type="AlphaFoldDB" id="A0A5N0E2R4"/>
<evidence type="ECO:0000313" key="3">
    <source>
        <dbReference type="EMBL" id="KAA8882930.1"/>
    </source>
</evidence>
<dbReference type="EMBL" id="VXLC01000028">
    <property type="protein sequence ID" value="KAA8882930.1"/>
    <property type="molecule type" value="Genomic_DNA"/>
</dbReference>
<dbReference type="InterPro" id="IPR016130">
    <property type="entry name" value="Tyr_Pase_AS"/>
</dbReference>
<evidence type="ECO:0000313" key="4">
    <source>
        <dbReference type="Proteomes" id="UP000323876"/>
    </source>
</evidence>
<dbReference type="InterPro" id="IPR029021">
    <property type="entry name" value="Prot-tyrosine_phosphatase-like"/>
</dbReference>